<proteinExistence type="predicted"/>
<evidence type="ECO:0000313" key="3">
    <source>
        <dbReference type="Proteomes" id="UP000324767"/>
    </source>
</evidence>
<protein>
    <submittedName>
        <fullName evidence="2">Uncharacterized protein</fullName>
    </submittedName>
</protein>
<comment type="caution">
    <text evidence="2">The sequence shown here is derived from an EMBL/GenBank/DDBJ whole genome shotgun (WGS) entry which is preliminary data.</text>
</comment>
<dbReference type="EMBL" id="VXIT01000001">
    <property type="protein sequence ID" value="KAA6415443.1"/>
    <property type="molecule type" value="Genomic_DNA"/>
</dbReference>
<reference evidence="2 3" key="1">
    <citation type="submission" date="2019-09" db="EMBL/GenBank/DDBJ databases">
        <title>The hologenome of the rock-dwelling lichen Lasallia pustulata.</title>
        <authorList>
            <person name="Greshake Tzovaras B."/>
            <person name="Segers F."/>
            <person name="Bicker A."/>
            <person name="Dal Grande F."/>
            <person name="Otte J."/>
            <person name="Hankeln T."/>
            <person name="Schmitt I."/>
            <person name="Ebersberger I."/>
        </authorList>
    </citation>
    <scope>NUCLEOTIDE SEQUENCE [LARGE SCALE GENOMIC DNA]</scope>
    <source>
        <strain evidence="2">A1-1</strain>
    </source>
</reference>
<gene>
    <name evidence="2" type="ORF">FRX48_00158</name>
</gene>
<feature type="region of interest" description="Disordered" evidence="1">
    <location>
        <begin position="149"/>
        <end position="178"/>
    </location>
</feature>
<dbReference type="OrthoDB" id="5404246at2759"/>
<dbReference type="Proteomes" id="UP000324767">
    <property type="component" value="Unassembled WGS sequence"/>
</dbReference>
<accession>A0A5M8Q2P1</accession>
<name>A0A5M8Q2P1_9LECA</name>
<organism evidence="2 3">
    <name type="scientific">Lasallia pustulata</name>
    <dbReference type="NCBI Taxonomy" id="136370"/>
    <lineage>
        <taxon>Eukaryota</taxon>
        <taxon>Fungi</taxon>
        <taxon>Dikarya</taxon>
        <taxon>Ascomycota</taxon>
        <taxon>Pezizomycotina</taxon>
        <taxon>Lecanoromycetes</taxon>
        <taxon>OSLEUM clade</taxon>
        <taxon>Umbilicariomycetidae</taxon>
        <taxon>Umbilicariales</taxon>
        <taxon>Umbilicariaceae</taxon>
        <taxon>Lasallia</taxon>
    </lineage>
</organism>
<sequence length="215" mass="24102">MNSLPENWGEEHDHFIIYMRNSPTVLLQFTSLDHIWRNLQDTFPYLGSVDYEAFCIREEQLQDGAMQVLMDVWNKMYWWAHNHPWNPFMDSGNIHTDHIPRTAGPQPGMSLDEMGKVTIEETQGAVSDAEFLSAARVAVGATSPELYTESSTTSQANTVNNSQLGNQGDIGITEASSEDDGDTILRQLLEADLGTMEGRRRLGLLKRGEVGQKVT</sequence>
<dbReference type="AlphaFoldDB" id="A0A5M8Q2P1"/>
<feature type="compositionally biased region" description="Polar residues" evidence="1">
    <location>
        <begin position="149"/>
        <end position="166"/>
    </location>
</feature>
<evidence type="ECO:0000313" key="2">
    <source>
        <dbReference type="EMBL" id="KAA6415443.1"/>
    </source>
</evidence>
<evidence type="ECO:0000256" key="1">
    <source>
        <dbReference type="SAM" id="MobiDB-lite"/>
    </source>
</evidence>